<dbReference type="InParanoid" id="A0A3N4MGV2"/>
<protein>
    <submittedName>
        <fullName evidence="1">Uncharacterized protein</fullName>
    </submittedName>
</protein>
<accession>A0A3N4MGV2</accession>
<name>A0A3N4MGV2_9PEZI</name>
<reference evidence="1 2" key="1">
    <citation type="journal article" date="2018" name="Nat. Ecol. Evol.">
        <title>Pezizomycetes genomes reveal the molecular basis of ectomycorrhizal truffle lifestyle.</title>
        <authorList>
            <person name="Murat C."/>
            <person name="Payen T."/>
            <person name="Noel B."/>
            <person name="Kuo A."/>
            <person name="Morin E."/>
            <person name="Chen J."/>
            <person name="Kohler A."/>
            <person name="Krizsan K."/>
            <person name="Balestrini R."/>
            <person name="Da Silva C."/>
            <person name="Montanini B."/>
            <person name="Hainaut M."/>
            <person name="Levati E."/>
            <person name="Barry K.W."/>
            <person name="Belfiori B."/>
            <person name="Cichocki N."/>
            <person name="Clum A."/>
            <person name="Dockter R.B."/>
            <person name="Fauchery L."/>
            <person name="Guy J."/>
            <person name="Iotti M."/>
            <person name="Le Tacon F."/>
            <person name="Lindquist E.A."/>
            <person name="Lipzen A."/>
            <person name="Malagnac F."/>
            <person name="Mello A."/>
            <person name="Molinier V."/>
            <person name="Miyauchi S."/>
            <person name="Poulain J."/>
            <person name="Riccioni C."/>
            <person name="Rubini A."/>
            <person name="Sitrit Y."/>
            <person name="Splivallo R."/>
            <person name="Traeger S."/>
            <person name="Wang M."/>
            <person name="Zifcakova L."/>
            <person name="Wipf D."/>
            <person name="Zambonelli A."/>
            <person name="Paolocci F."/>
            <person name="Nowrousian M."/>
            <person name="Ottonello S."/>
            <person name="Baldrian P."/>
            <person name="Spatafora J.W."/>
            <person name="Henrissat B."/>
            <person name="Nagy L.G."/>
            <person name="Aury J.M."/>
            <person name="Wincker P."/>
            <person name="Grigoriev I.V."/>
            <person name="Bonfante P."/>
            <person name="Martin F.M."/>
        </authorList>
    </citation>
    <scope>NUCLEOTIDE SEQUENCE [LARGE SCALE GENOMIC DNA]</scope>
    <source>
        <strain evidence="1 2">ATCC MYA-4762</strain>
    </source>
</reference>
<gene>
    <name evidence="1" type="ORF">L211DRAFT_834025</name>
</gene>
<dbReference type="AlphaFoldDB" id="A0A3N4MGV2"/>
<organism evidence="1 2">
    <name type="scientific">Terfezia boudieri ATCC MYA-4762</name>
    <dbReference type="NCBI Taxonomy" id="1051890"/>
    <lineage>
        <taxon>Eukaryota</taxon>
        <taxon>Fungi</taxon>
        <taxon>Dikarya</taxon>
        <taxon>Ascomycota</taxon>
        <taxon>Pezizomycotina</taxon>
        <taxon>Pezizomycetes</taxon>
        <taxon>Pezizales</taxon>
        <taxon>Pezizaceae</taxon>
        <taxon>Terfezia</taxon>
    </lineage>
</organism>
<evidence type="ECO:0000313" key="1">
    <source>
        <dbReference type="EMBL" id="RPB28015.1"/>
    </source>
</evidence>
<sequence length="65" mass="7783">MRNVIFCLRFLCSGKSLNYNAYRERILAYFYLWENSFVDLYGCETEVLDTLERRPGSRTPSIFPF</sequence>
<proteinExistence type="predicted"/>
<dbReference type="Proteomes" id="UP000267821">
    <property type="component" value="Unassembled WGS sequence"/>
</dbReference>
<evidence type="ECO:0000313" key="2">
    <source>
        <dbReference type="Proteomes" id="UP000267821"/>
    </source>
</evidence>
<keyword evidence="2" id="KW-1185">Reference proteome</keyword>
<dbReference type="EMBL" id="ML121530">
    <property type="protein sequence ID" value="RPB28015.1"/>
    <property type="molecule type" value="Genomic_DNA"/>
</dbReference>